<protein>
    <recommendedName>
        <fullName evidence="4">Pentatricopeptide repeat-containing protein</fullName>
    </recommendedName>
</protein>
<accession>A0A8X8ZS67</accession>
<reference evidence="2" key="2">
    <citation type="submission" date="2020-08" db="EMBL/GenBank/DDBJ databases">
        <title>Plant Genome Project.</title>
        <authorList>
            <person name="Zhang R.-G."/>
        </authorList>
    </citation>
    <scope>NUCLEOTIDE SEQUENCE</scope>
    <source>
        <strain evidence="2">Huo1</strain>
        <tissue evidence="2">Leaf</tissue>
    </source>
</reference>
<name>A0A8X8ZS67_SALSN</name>
<comment type="caution">
    <text evidence="2">The sequence shown here is derived from an EMBL/GenBank/DDBJ whole genome shotgun (WGS) entry which is preliminary data.</text>
</comment>
<dbReference type="Proteomes" id="UP000298416">
    <property type="component" value="Unassembled WGS sequence"/>
</dbReference>
<dbReference type="AlphaFoldDB" id="A0A8X8ZS67"/>
<dbReference type="GO" id="GO:0009451">
    <property type="term" value="P:RNA modification"/>
    <property type="evidence" value="ECO:0007669"/>
    <property type="project" value="InterPro"/>
</dbReference>
<organism evidence="2">
    <name type="scientific">Salvia splendens</name>
    <name type="common">Scarlet sage</name>
    <dbReference type="NCBI Taxonomy" id="180675"/>
    <lineage>
        <taxon>Eukaryota</taxon>
        <taxon>Viridiplantae</taxon>
        <taxon>Streptophyta</taxon>
        <taxon>Embryophyta</taxon>
        <taxon>Tracheophyta</taxon>
        <taxon>Spermatophyta</taxon>
        <taxon>Magnoliopsida</taxon>
        <taxon>eudicotyledons</taxon>
        <taxon>Gunneridae</taxon>
        <taxon>Pentapetalae</taxon>
        <taxon>asterids</taxon>
        <taxon>lamiids</taxon>
        <taxon>Lamiales</taxon>
        <taxon>Lamiaceae</taxon>
        <taxon>Nepetoideae</taxon>
        <taxon>Mentheae</taxon>
        <taxon>Salviinae</taxon>
        <taxon>Salvia</taxon>
        <taxon>Salvia subgen. Calosphace</taxon>
        <taxon>core Calosphace</taxon>
    </lineage>
</organism>
<gene>
    <name evidence="2" type="ORF">SASPL_123586</name>
</gene>
<keyword evidence="1" id="KW-0677">Repeat</keyword>
<dbReference type="Pfam" id="PF01535">
    <property type="entry name" value="PPR"/>
    <property type="match status" value="1"/>
</dbReference>
<proteinExistence type="predicted"/>
<evidence type="ECO:0008006" key="4">
    <source>
        <dbReference type="Google" id="ProtNLM"/>
    </source>
</evidence>
<evidence type="ECO:0000256" key="1">
    <source>
        <dbReference type="ARBA" id="ARBA00022737"/>
    </source>
</evidence>
<dbReference type="InterPro" id="IPR046960">
    <property type="entry name" value="PPR_At4g14850-like_plant"/>
</dbReference>
<dbReference type="InterPro" id="IPR011990">
    <property type="entry name" value="TPR-like_helical_dom_sf"/>
</dbReference>
<dbReference type="GO" id="GO:0003723">
    <property type="term" value="F:RNA binding"/>
    <property type="evidence" value="ECO:0007669"/>
    <property type="project" value="InterPro"/>
</dbReference>
<evidence type="ECO:0000313" key="2">
    <source>
        <dbReference type="EMBL" id="KAG6416162.1"/>
    </source>
</evidence>
<sequence>MRASMVPSSPLAFHLSSSTVAQSHHRKHPTSLIPAASPPPLRSQYTTLDTHPLCHQGQLNLARQLFDAIPQPTTVLWNTLIIGYVCNNMPNEAISLYSSLLYALTSSIDRKCDAYTYSSVLKACAEASQLSIGKAVHAHVLRCDVNSSRIVYNSLLNMYASFVGIDLVERVFRACEGEMWFRGIL</sequence>
<dbReference type="InterPro" id="IPR002885">
    <property type="entry name" value="PPR_rpt"/>
</dbReference>
<keyword evidence="3" id="KW-1185">Reference proteome</keyword>
<dbReference type="Gene3D" id="1.25.40.10">
    <property type="entry name" value="Tetratricopeptide repeat domain"/>
    <property type="match status" value="1"/>
</dbReference>
<dbReference type="EMBL" id="PNBA02000008">
    <property type="protein sequence ID" value="KAG6416162.1"/>
    <property type="molecule type" value="Genomic_DNA"/>
</dbReference>
<dbReference type="NCBIfam" id="TIGR00756">
    <property type="entry name" value="PPR"/>
    <property type="match status" value="1"/>
</dbReference>
<reference evidence="2" key="1">
    <citation type="submission" date="2018-01" db="EMBL/GenBank/DDBJ databases">
        <authorList>
            <person name="Mao J.F."/>
        </authorList>
    </citation>
    <scope>NUCLEOTIDE SEQUENCE</scope>
    <source>
        <strain evidence="2">Huo1</strain>
        <tissue evidence="2">Leaf</tissue>
    </source>
</reference>
<dbReference type="PANTHER" id="PTHR47926">
    <property type="entry name" value="PENTATRICOPEPTIDE REPEAT-CONTAINING PROTEIN"/>
    <property type="match status" value="1"/>
</dbReference>
<evidence type="ECO:0000313" key="3">
    <source>
        <dbReference type="Proteomes" id="UP000298416"/>
    </source>
</evidence>